<dbReference type="AlphaFoldDB" id="A0AA43QVY6"/>
<name>A0AA43QVY6_9LECA</name>
<evidence type="ECO:0000313" key="5">
    <source>
        <dbReference type="Proteomes" id="UP001161017"/>
    </source>
</evidence>
<dbReference type="InterPro" id="IPR001138">
    <property type="entry name" value="Zn2Cys6_DnaBD"/>
</dbReference>
<dbReference type="SMART" id="SM00066">
    <property type="entry name" value="GAL4"/>
    <property type="match status" value="1"/>
</dbReference>
<dbReference type="CDD" id="cd00067">
    <property type="entry name" value="GAL4"/>
    <property type="match status" value="1"/>
</dbReference>
<reference evidence="4" key="1">
    <citation type="journal article" date="2023" name="Genome Biol. Evol.">
        <title>First Whole Genome Sequence and Flow Cytometry Genome Size Data for the Lichen-Forming Fungus Ramalina farinacea (Ascomycota).</title>
        <authorList>
            <person name="Llewellyn T."/>
            <person name="Mian S."/>
            <person name="Hill R."/>
            <person name="Leitch I.J."/>
            <person name="Gaya E."/>
        </authorList>
    </citation>
    <scope>NUCLEOTIDE SEQUENCE</scope>
    <source>
        <strain evidence="4">LIQ254RAFAR</strain>
    </source>
</reference>
<proteinExistence type="predicted"/>
<feature type="compositionally biased region" description="Polar residues" evidence="2">
    <location>
        <begin position="546"/>
        <end position="555"/>
    </location>
</feature>
<feature type="compositionally biased region" description="Polar residues" evidence="2">
    <location>
        <begin position="417"/>
        <end position="427"/>
    </location>
</feature>
<sequence length="729" mass="78834">MVYQGKPSGGCANCRKRKIKCDELRPACSRCLNTRRVCPGYVARFDLVLRDQTRSVRRKALDKKISPPSAVGRSSFRVYMPPQASSPPASTSSEDSVSSYHILAGTGEEPSYATIKKAKLDNHGSIPRLSDHFPEQEAICAFFLDFVLLPRHPDSFRGHLEHLLPLYQGALPNSPIALATSSVALSLSSNPHNCCSDRQLARNIFGRALRKTSNAIRDPVDSLKDETLMAVLLLGLYERINASPSATSQKPSSNHTEPTPPSASMTSTHNEGAAALVKHRGVANVKSPVAIGLLFAVRTQLVEHAIEQGQSFKRCPDGLSRIFAELPQNAAARLTSATTNIADLRSCAKTALHQPRSAASEREVTDLLEYAISIDLLVAAWPESLPENWQWTPATEFDHPGAPSSSPSNRSPQQRSKGLSSDQPSTPYTYRGSKDIYLDLWVMSIWNQYRAARIKIQALILSCIAYLGVTHEASWYWRKVYARMIAQQMADEICASVPFALGTMEAGSATAAEERKARDARNMVDPPLMEARAASSTEPEVAATWSPAQFPNLNGSSSSSSPLRTEQTSAIQQPHQPIHSTAHSAAPQNPPPPTTPTSHHNPLPPPSSPPTIEYPYAPPAYPRLSPQSPHHRAAASVGGWHLIDPLRTIINAPRDSRTPDALHDGQREWCVGQMERVGRVWGLGAGGGKSGGGGSHGEEGVVEWGGGGEGGCGRGGEWSLLFESGEGRG</sequence>
<dbReference type="Pfam" id="PF00172">
    <property type="entry name" value="Zn_clus"/>
    <property type="match status" value="1"/>
</dbReference>
<feature type="region of interest" description="Disordered" evidence="2">
    <location>
        <begin position="59"/>
        <end position="98"/>
    </location>
</feature>
<feature type="compositionally biased region" description="Low complexity" evidence="2">
    <location>
        <begin position="403"/>
        <end position="416"/>
    </location>
</feature>
<dbReference type="PROSITE" id="PS50048">
    <property type="entry name" value="ZN2_CY6_FUNGAL_2"/>
    <property type="match status" value="1"/>
</dbReference>
<feature type="region of interest" description="Disordered" evidence="2">
    <location>
        <begin position="531"/>
        <end position="632"/>
    </location>
</feature>
<dbReference type="SUPFAM" id="SSF57701">
    <property type="entry name" value="Zn2/Cys6 DNA-binding domain"/>
    <property type="match status" value="1"/>
</dbReference>
<comment type="caution">
    <text evidence="4">The sequence shown here is derived from an EMBL/GenBank/DDBJ whole genome shotgun (WGS) entry which is preliminary data.</text>
</comment>
<feature type="region of interest" description="Disordered" evidence="2">
    <location>
        <begin position="244"/>
        <end position="269"/>
    </location>
</feature>
<keyword evidence="5" id="KW-1185">Reference proteome</keyword>
<protein>
    <recommendedName>
        <fullName evidence="3">Zn(2)-C6 fungal-type domain-containing protein</fullName>
    </recommendedName>
</protein>
<dbReference type="PANTHER" id="PTHR38791">
    <property type="entry name" value="ZN(II)2CYS6 TRANSCRIPTION FACTOR (EUROFUNG)-RELATED-RELATED"/>
    <property type="match status" value="1"/>
</dbReference>
<feature type="compositionally biased region" description="Polar residues" evidence="2">
    <location>
        <begin position="562"/>
        <end position="581"/>
    </location>
</feature>
<evidence type="ECO:0000256" key="1">
    <source>
        <dbReference type="ARBA" id="ARBA00023242"/>
    </source>
</evidence>
<dbReference type="EMBL" id="JAPUFD010000029">
    <property type="protein sequence ID" value="MDI1493588.1"/>
    <property type="molecule type" value="Genomic_DNA"/>
</dbReference>
<evidence type="ECO:0000259" key="3">
    <source>
        <dbReference type="PROSITE" id="PS50048"/>
    </source>
</evidence>
<feature type="compositionally biased region" description="Low complexity" evidence="2">
    <location>
        <begin position="81"/>
        <end position="98"/>
    </location>
</feature>
<gene>
    <name evidence="4" type="ORF">OHK93_005379</name>
</gene>
<evidence type="ECO:0000313" key="4">
    <source>
        <dbReference type="EMBL" id="MDI1493588.1"/>
    </source>
</evidence>
<dbReference type="Proteomes" id="UP001161017">
    <property type="component" value="Unassembled WGS sequence"/>
</dbReference>
<dbReference type="Gene3D" id="4.10.240.10">
    <property type="entry name" value="Zn(2)-C6 fungal-type DNA-binding domain"/>
    <property type="match status" value="1"/>
</dbReference>
<evidence type="ECO:0000256" key="2">
    <source>
        <dbReference type="SAM" id="MobiDB-lite"/>
    </source>
</evidence>
<organism evidence="4 5">
    <name type="scientific">Ramalina farinacea</name>
    <dbReference type="NCBI Taxonomy" id="258253"/>
    <lineage>
        <taxon>Eukaryota</taxon>
        <taxon>Fungi</taxon>
        <taxon>Dikarya</taxon>
        <taxon>Ascomycota</taxon>
        <taxon>Pezizomycotina</taxon>
        <taxon>Lecanoromycetes</taxon>
        <taxon>OSLEUM clade</taxon>
        <taxon>Lecanoromycetidae</taxon>
        <taxon>Lecanorales</taxon>
        <taxon>Lecanorineae</taxon>
        <taxon>Ramalinaceae</taxon>
        <taxon>Ramalina</taxon>
    </lineage>
</organism>
<dbReference type="GO" id="GO:0008270">
    <property type="term" value="F:zinc ion binding"/>
    <property type="evidence" value="ECO:0007669"/>
    <property type="project" value="InterPro"/>
</dbReference>
<accession>A0AA43QVY6</accession>
<feature type="region of interest" description="Disordered" evidence="2">
    <location>
        <begin position="392"/>
        <end position="427"/>
    </location>
</feature>
<dbReference type="InterPro" id="IPR036864">
    <property type="entry name" value="Zn2-C6_fun-type_DNA-bd_sf"/>
</dbReference>
<dbReference type="PROSITE" id="PS00463">
    <property type="entry name" value="ZN2_CY6_FUNGAL_1"/>
    <property type="match status" value="1"/>
</dbReference>
<keyword evidence="1" id="KW-0539">Nucleus</keyword>
<dbReference type="InterPro" id="IPR053175">
    <property type="entry name" value="DHMBA_Reg_Transcription_Factor"/>
</dbReference>
<feature type="domain" description="Zn(2)-C6 fungal-type" evidence="3">
    <location>
        <begin position="10"/>
        <end position="38"/>
    </location>
</feature>
<dbReference type="GO" id="GO:0000981">
    <property type="term" value="F:DNA-binding transcription factor activity, RNA polymerase II-specific"/>
    <property type="evidence" value="ECO:0007669"/>
    <property type="project" value="InterPro"/>
</dbReference>